<feature type="domain" description="Extensin-like C-terminal" evidence="1">
    <location>
        <begin position="70"/>
        <end position="243"/>
    </location>
</feature>
<organism evidence="2 3">
    <name type="scientific">Qipengyuania atrilutea</name>
    <dbReference type="NCBI Taxonomy" id="2744473"/>
    <lineage>
        <taxon>Bacteria</taxon>
        <taxon>Pseudomonadati</taxon>
        <taxon>Pseudomonadota</taxon>
        <taxon>Alphaproteobacteria</taxon>
        <taxon>Sphingomonadales</taxon>
        <taxon>Erythrobacteraceae</taxon>
        <taxon>Qipengyuania</taxon>
    </lineage>
</organism>
<dbReference type="Proteomes" id="UP000561438">
    <property type="component" value="Unassembled WGS sequence"/>
</dbReference>
<proteinExistence type="predicted"/>
<evidence type="ECO:0000313" key="2">
    <source>
        <dbReference type="EMBL" id="NVD43699.1"/>
    </source>
</evidence>
<evidence type="ECO:0000259" key="1">
    <source>
        <dbReference type="Pfam" id="PF06904"/>
    </source>
</evidence>
<accession>A0A850H9E4</accession>
<gene>
    <name evidence="2" type="ORF">HUV48_01540</name>
</gene>
<dbReference type="EMBL" id="JABWGV010000001">
    <property type="protein sequence ID" value="NVD43699.1"/>
    <property type="molecule type" value="Genomic_DNA"/>
</dbReference>
<reference evidence="2 3" key="1">
    <citation type="submission" date="2020-06" db="EMBL/GenBank/DDBJ databases">
        <title>Altererythrobacter sp. HHU K3-1.</title>
        <authorList>
            <person name="Zhang D."/>
            <person name="Xue H."/>
        </authorList>
    </citation>
    <scope>NUCLEOTIDE SEQUENCE [LARGE SCALE GENOMIC DNA]</scope>
    <source>
        <strain evidence="2 3">HHU K3-1</strain>
    </source>
</reference>
<sequence length="243" mass="26769">MPFDLSTRIGRFAGDRRVIVVFVLLCFALVGRVWLAQHPQHNPWAPLDLRDPPGWATDTKLTGLKDDPELCRAVLDRSDVAFTDLPASEASEPACARPDRVKLNTFPYAGRNPPSTCAVAASAEYWHRHSVAPAAEEIFGSPLSRIEHFGSYSCRRLYGRDSGAWSEHATGNAIDIAAFVLEDGTRISVLGDWDGGGDKARFLRQVRDGACDAFGTVLSPEYNEAHADHFHFDQAQRFGGVCR</sequence>
<keyword evidence="3" id="KW-1185">Reference proteome</keyword>
<dbReference type="InterPro" id="IPR009683">
    <property type="entry name" value="Extensin-like_C"/>
</dbReference>
<name>A0A850H9E4_9SPHN</name>
<evidence type="ECO:0000313" key="3">
    <source>
        <dbReference type="Proteomes" id="UP000561438"/>
    </source>
</evidence>
<protein>
    <submittedName>
        <fullName evidence="2">Extensin family protein</fullName>
    </submittedName>
</protein>
<dbReference type="AlphaFoldDB" id="A0A850H9E4"/>
<comment type="caution">
    <text evidence="2">The sequence shown here is derived from an EMBL/GenBank/DDBJ whole genome shotgun (WGS) entry which is preliminary data.</text>
</comment>
<dbReference type="Pfam" id="PF06904">
    <property type="entry name" value="Extensin-like_C"/>
    <property type="match status" value="1"/>
</dbReference>